<organism evidence="4 5">
    <name type="scientific">Elstera litoralis</name>
    <dbReference type="NCBI Taxonomy" id="552518"/>
    <lineage>
        <taxon>Bacteria</taxon>
        <taxon>Pseudomonadati</taxon>
        <taxon>Pseudomonadota</taxon>
        <taxon>Alphaproteobacteria</taxon>
        <taxon>Rhodospirillales</taxon>
        <taxon>Rhodospirillaceae</taxon>
        <taxon>Elstera</taxon>
    </lineage>
</organism>
<dbReference type="InterPro" id="IPR051058">
    <property type="entry name" value="GDSL_Est/Lipase"/>
</dbReference>
<dbReference type="Gene3D" id="3.40.50.1110">
    <property type="entry name" value="SGNH hydrolase"/>
    <property type="match status" value="1"/>
</dbReference>
<dbReference type="PANTHER" id="PTHR45648">
    <property type="entry name" value="GDSL LIPASE/ACYLHYDROLASE FAMILY PROTEIN (AFU_ORTHOLOGUE AFUA_4G14700)"/>
    <property type="match status" value="1"/>
</dbReference>
<keyword evidence="1" id="KW-0378">Hydrolase</keyword>
<protein>
    <recommendedName>
        <fullName evidence="3">Autotransporter domain-containing protein</fullName>
    </recommendedName>
</protein>
<evidence type="ECO:0000259" key="3">
    <source>
        <dbReference type="PROSITE" id="PS51208"/>
    </source>
</evidence>
<evidence type="ECO:0000256" key="1">
    <source>
        <dbReference type="ARBA" id="ARBA00022801"/>
    </source>
</evidence>
<sequence length="626" mass="64673">MRTWIGAALVAATALTTPAFGQSFSGLYVFGDSLSDNGNLFRLTGQPPAPYFQGRFSNGTTYAERLPSLLGFVYTPSTNFAVGGALTDTTHNAGLPNLGMQSQVTNFLGTGKSFGARDLVVVWGGANDYFGTLATVATQSTGQAQVTISNQITSTIGNLAGEVQALVRAGAREVIVPNLPLLGATPSVSANGTVASTTANLITVNHNSNLATTMNSVGRGLGANIYLIDTAALFSDMQSNPAKYGLSNTTAQCLQTAACVGGSAATQAQYLFWDGVHPTAAVHQIYAAYVAANLSGTAVQSAPGRLAEATARGFNSDISARQYARRGGAGGMSLAGSALPGTTQGGDKDKPFAVFVAANYGWGERDSSATEAALDYTDTAITIGADYRLGSQFLIGGALGYGMSDGKIGSGLGKVEQNSVRGALYASLFSDAWYIDASATAGVNDFDKITRNTGFIGAPSVSTDTSGRTVTAGLEAGYLFKAGDFAFGPLGGFRYSVISLDGYTEGGFTGVARQVDKQRFTSFIARAGVQASYKLAVDGATVVPRAAAVVEHELGDRSRTITSRIVSQPGVTQSTRTPDDDKTILRLSAGVAAGFGDRYTLSFDGDTSVGGDGKDHRILGRLRVAF</sequence>
<dbReference type="RefSeq" id="WP_045775648.1">
    <property type="nucleotide sequence ID" value="NZ_LAJY01000223.1"/>
</dbReference>
<dbReference type="InterPro" id="IPR001087">
    <property type="entry name" value="GDSL"/>
</dbReference>
<dbReference type="InterPro" id="IPR036709">
    <property type="entry name" value="Autotransporte_beta_dom_sf"/>
</dbReference>
<dbReference type="SUPFAM" id="SSF103515">
    <property type="entry name" value="Autotransporter"/>
    <property type="match status" value="1"/>
</dbReference>
<dbReference type="PATRIC" id="fig|552518.3.peg.1270"/>
<dbReference type="Proteomes" id="UP000033774">
    <property type="component" value="Unassembled WGS sequence"/>
</dbReference>
<dbReference type="InterPro" id="IPR036514">
    <property type="entry name" value="SGNH_hydro_sf"/>
</dbReference>
<comment type="caution">
    <text evidence="4">The sequence shown here is derived from an EMBL/GenBank/DDBJ whole genome shotgun (WGS) entry which is preliminary data.</text>
</comment>
<dbReference type="PANTHER" id="PTHR45648:SF22">
    <property type="entry name" value="GDSL LIPASE_ACYLHYDROLASE FAMILY PROTEIN (AFU_ORTHOLOGUE AFUA_4G14700)"/>
    <property type="match status" value="1"/>
</dbReference>
<dbReference type="Gene3D" id="2.40.128.130">
    <property type="entry name" value="Autotransporter beta-domain"/>
    <property type="match status" value="1"/>
</dbReference>
<dbReference type="GO" id="GO:0016788">
    <property type="term" value="F:hydrolase activity, acting on ester bonds"/>
    <property type="evidence" value="ECO:0007669"/>
    <property type="project" value="InterPro"/>
</dbReference>
<name>A0A0F3ISL1_9PROT</name>
<keyword evidence="5" id="KW-1185">Reference proteome</keyword>
<proteinExistence type="predicted"/>
<dbReference type="PROSITE" id="PS51208">
    <property type="entry name" value="AUTOTRANSPORTER"/>
    <property type="match status" value="1"/>
</dbReference>
<dbReference type="InterPro" id="IPR005546">
    <property type="entry name" value="Autotransporte_beta"/>
</dbReference>
<dbReference type="EMBL" id="LAJY01000223">
    <property type="protein sequence ID" value="KJV09735.1"/>
    <property type="molecule type" value="Genomic_DNA"/>
</dbReference>
<accession>A0A0F3ISL1</accession>
<dbReference type="AlphaFoldDB" id="A0A0F3ISL1"/>
<dbReference type="Pfam" id="PF00657">
    <property type="entry name" value="Lipase_GDSL"/>
    <property type="match status" value="1"/>
</dbReference>
<dbReference type="CDD" id="cd01846">
    <property type="entry name" value="fatty_acyltransferase_like"/>
    <property type="match status" value="1"/>
</dbReference>
<gene>
    <name evidence="4" type="ORF">VZ95_09600</name>
</gene>
<evidence type="ECO:0000313" key="5">
    <source>
        <dbReference type="Proteomes" id="UP000033774"/>
    </source>
</evidence>
<feature type="domain" description="Autotransporter" evidence="3">
    <location>
        <begin position="347"/>
        <end position="626"/>
    </location>
</feature>
<reference evidence="4 5" key="1">
    <citation type="submission" date="2015-03" db="EMBL/GenBank/DDBJ databases">
        <title>Draft genome sequence of Elstera litoralis.</title>
        <authorList>
            <person name="Rahalkar M.C."/>
            <person name="Dhakephalkar P.K."/>
            <person name="Pore S.D."/>
            <person name="Arora P."/>
            <person name="Kapse N.G."/>
            <person name="Pandit P.S."/>
        </authorList>
    </citation>
    <scope>NUCLEOTIDE SEQUENCE [LARGE SCALE GENOMIC DNA]</scope>
    <source>
        <strain evidence="4 5">Dia-1</strain>
    </source>
</reference>
<feature type="signal peptide" evidence="2">
    <location>
        <begin position="1"/>
        <end position="21"/>
    </location>
</feature>
<feature type="chain" id="PRO_5002462402" description="Autotransporter domain-containing protein" evidence="2">
    <location>
        <begin position="22"/>
        <end position="626"/>
    </location>
</feature>
<evidence type="ECO:0000313" key="4">
    <source>
        <dbReference type="EMBL" id="KJV09735.1"/>
    </source>
</evidence>
<evidence type="ECO:0000256" key="2">
    <source>
        <dbReference type="SAM" id="SignalP"/>
    </source>
</evidence>
<dbReference type="SMART" id="SM00869">
    <property type="entry name" value="Autotransporter"/>
    <property type="match status" value="1"/>
</dbReference>
<dbReference type="SUPFAM" id="SSF52266">
    <property type="entry name" value="SGNH hydrolase"/>
    <property type="match status" value="1"/>
</dbReference>
<dbReference type="Pfam" id="PF03797">
    <property type="entry name" value="Autotransporter"/>
    <property type="match status" value="1"/>
</dbReference>
<keyword evidence="2" id="KW-0732">Signal</keyword>